<dbReference type="EMBL" id="PXXK01000028">
    <property type="protein sequence ID" value="RFN54330.1"/>
    <property type="molecule type" value="Genomic_DNA"/>
</dbReference>
<dbReference type="PANTHER" id="PTHR43611:SF3">
    <property type="entry name" value="FLAVIN MONONUCLEOTIDE HYDROLASE 1, CHLOROPLATIC"/>
    <property type="match status" value="1"/>
</dbReference>
<comment type="caution">
    <text evidence="1">The sequence shown here is derived from an EMBL/GenBank/DDBJ whole genome shotgun (WGS) entry which is preliminary data.</text>
</comment>
<dbReference type="PANTHER" id="PTHR43611">
    <property type="entry name" value="ALPHA-D-GLUCOSE 1-PHOSPHATE PHOSPHATASE"/>
    <property type="match status" value="1"/>
</dbReference>
<proteinExistence type="predicted"/>
<dbReference type="Gene3D" id="3.40.50.1000">
    <property type="entry name" value="HAD superfamily/HAD-like"/>
    <property type="match status" value="1"/>
</dbReference>
<gene>
    <name evidence="1" type="ORF">FIE12Z_1456</name>
</gene>
<sequence>MLTTSRQEYTTLVLDLGGVLANYSTKNAFKLPASLIKSALDCPDWHDYEKGLTSEAECYAKICKEFSIDLETWAEVLEQMRQGLIINRQLISSIKDLRQAYPSMTVVCLSNIPVPELDALSGKIESWGIIDYFIASSAVQERKPDTAIYIKCLNIIKSSASSSIFVDDKIDRVVAAQTLGFKGIVFNNTDDLIRQLHNLFGDPLKRAKEFLRRNAKNLFCTLSTGEVQPDNYSQLIILQNTGDRDLVVLESKGPTWNYFHSESPTLSISNAAYPNDSDTTSLAMAVLEDTPMSLKLQARDEILSHLSPDGLPLCWLNKTRPRFCQVICANVFRFFVINGWSEKLPRVYDFLCRMLETRAYLHGSRYYKNPDWFLYNLSDLCARRSRDSQHQRMRDLLVECVRERMGCNDDTLGAALRALGAQSLGLQSERDLRVLLEQQQLDGGWEMAWLWGYGTKDIKIGSRGVVTAMAMNAIQRA</sequence>
<protein>
    <recommendedName>
        <fullName evidence="3">HAD-like protein</fullName>
    </recommendedName>
</protein>
<evidence type="ECO:0000313" key="1">
    <source>
        <dbReference type="EMBL" id="RFN54330.1"/>
    </source>
</evidence>
<keyword evidence="2" id="KW-1185">Reference proteome</keyword>
<dbReference type="AlphaFoldDB" id="A0A395N301"/>
<dbReference type="InterPro" id="IPR036412">
    <property type="entry name" value="HAD-like_sf"/>
</dbReference>
<accession>A0A395N301</accession>
<dbReference type="InterPro" id="IPR023198">
    <property type="entry name" value="PGP-like_dom2"/>
</dbReference>
<reference evidence="1 2" key="1">
    <citation type="journal article" date="2018" name="PLoS Pathog.">
        <title>Evolution of structural diversity of trichothecenes, a family of toxins produced by plant pathogenic and entomopathogenic fungi.</title>
        <authorList>
            <person name="Proctor R.H."/>
            <person name="McCormick S.P."/>
            <person name="Kim H.S."/>
            <person name="Cardoza R.E."/>
            <person name="Stanley A.M."/>
            <person name="Lindo L."/>
            <person name="Kelly A."/>
            <person name="Brown D.W."/>
            <person name="Lee T."/>
            <person name="Vaughan M.M."/>
            <person name="Alexander N.J."/>
            <person name="Busman M."/>
            <person name="Gutierrez S."/>
        </authorList>
    </citation>
    <scope>NUCLEOTIDE SEQUENCE [LARGE SCALE GENOMIC DNA]</scope>
    <source>
        <strain evidence="1 2">NRRL 13405</strain>
    </source>
</reference>
<dbReference type="Proteomes" id="UP000265631">
    <property type="component" value="Unassembled WGS sequence"/>
</dbReference>
<evidence type="ECO:0008006" key="3">
    <source>
        <dbReference type="Google" id="ProtNLM"/>
    </source>
</evidence>
<evidence type="ECO:0000313" key="2">
    <source>
        <dbReference type="Proteomes" id="UP000265631"/>
    </source>
</evidence>
<organism evidence="1 2">
    <name type="scientific">Fusarium flagelliforme</name>
    <dbReference type="NCBI Taxonomy" id="2675880"/>
    <lineage>
        <taxon>Eukaryota</taxon>
        <taxon>Fungi</taxon>
        <taxon>Dikarya</taxon>
        <taxon>Ascomycota</taxon>
        <taxon>Pezizomycotina</taxon>
        <taxon>Sordariomycetes</taxon>
        <taxon>Hypocreomycetidae</taxon>
        <taxon>Hypocreales</taxon>
        <taxon>Nectriaceae</taxon>
        <taxon>Fusarium</taxon>
        <taxon>Fusarium incarnatum-equiseti species complex</taxon>
    </lineage>
</organism>
<dbReference type="InterPro" id="IPR023214">
    <property type="entry name" value="HAD_sf"/>
</dbReference>
<dbReference type="STRING" id="2594813.A0A395N301"/>
<dbReference type="Gene3D" id="1.10.150.240">
    <property type="entry name" value="Putative phosphatase, domain 2"/>
    <property type="match status" value="1"/>
</dbReference>
<name>A0A395N301_9HYPO</name>
<dbReference type="SUPFAM" id="SSF56784">
    <property type="entry name" value="HAD-like"/>
    <property type="match status" value="1"/>
</dbReference>